<proteinExistence type="predicted"/>
<dbReference type="AlphaFoldDB" id="A0AAT9FKQ0"/>
<evidence type="ECO:0000313" key="1">
    <source>
        <dbReference type="EMBL" id="BDS06561.1"/>
    </source>
</evidence>
<organism evidence="1">
    <name type="scientific">Oceaniferula spumae</name>
    <dbReference type="NCBI Taxonomy" id="2979115"/>
    <lineage>
        <taxon>Bacteria</taxon>
        <taxon>Pseudomonadati</taxon>
        <taxon>Verrucomicrobiota</taxon>
        <taxon>Verrucomicrobiia</taxon>
        <taxon>Verrucomicrobiales</taxon>
        <taxon>Verrucomicrobiaceae</taxon>
        <taxon>Oceaniferula</taxon>
    </lineage>
</organism>
<accession>A0AAT9FKQ0</accession>
<dbReference type="KEGG" id="osu:NT6N_16010"/>
<name>A0AAT9FKQ0_9BACT</name>
<gene>
    <name evidence="1" type="ORF">NT6N_16010</name>
</gene>
<protein>
    <submittedName>
        <fullName evidence="1">Uncharacterized protein</fullName>
    </submittedName>
</protein>
<reference evidence="1" key="1">
    <citation type="submission" date="2024-07" db="EMBL/GenBank/DDBJ databases">
        <title>Complete genome sequence of Verrucomicrobiaceae bacterium NT6N.</title>
        <authorList>
            <person name="Huang C."/>
            <person name="Takami H."/>
            <person name="Hamasaki K."/>
        </authorList>
    </citation>
    <scope>NUCLEOTIDE SEQUENCE</scope>
    <source>
        <strain evidence="1">NT6N</strain>
    </source>
</reference>
<dbReference type="EMBL" id="AP026866">
    <property type="protein sequence ID" value="BDS06561.1"/>
    <property type="molecule type" value="Genomic_DNA"/>
</dbReference>
<sequence length="259" mass="28640">MKHFLFLLPLFVVPLLAQTEEDKEKAALASEIRVIIAGIRPAPVFEKQGGEYVEVEPPLKSIYPTEISLLAGEIVKPKGAENKKNDLSIWPNQILNVKPYKGPAAMKLGLLRRYRADRIEQSVEFDIGEMITPLAIIHADPGTAGWEKPQVKLVELSPEKAPTGSVIMVNLSGVPLAARFESVADTIKPGAVKFLKLPARETDVFRFRIDVPLANGKTYPLANSSYRIRKNQRLILLAIHDPQAPKGSPPLKLQMILDS</sequence>